<evidence type="ECO:0000313" key="6">
    <source>
        <dbReference type="EMBL" id="QST74746.1"/>
    </source>
</evidence>
<reference evidence="6 9" key="2">
    <citation type="submission" date="2021-03" db="EMBL/GenBank/DDBJ databases">
        <title>Comparative genomics of Chinese and international isolates of Escherichia albertii: population structure and evolution of virulence and antimicrobial resistance.</title>
        <authorList>
            <person name="Wang H."/>
            <person name="Xiong Y."/>
            <person name="Luo L."/>
        </authorList>
    </citation>
    <scope>NUCLEOTIDE SEQUENCE [LARGE SCALE GENOMIC DNA]</scope>
    <source>
        <strain evidence="6 9">Sample 165</strain>
    </source>
</reference>
<dbReference type="PIRSF" id="PIRSF000090">
    <property type="entry name" value="Beta-ETF"/>
    <property type="match status" value="1"/>
</dbReference>
<dbReference type="RefSeq" id="WP_001237163.1">
    <property type="nucleotide sequence ID" value="NZ_AP014855.1"/>
</dbReference>
<organism evidence="7 10">
    <name type="scientific">Escherichia albertii</name>
    <dbReference type="NCBI Taxonomy" id="208962"/>
    <lineage>
        <taxon>Bacteria</taxon>
        <taxon>Pseudomonadati</taxon>
        <taxon>Pseudomonadota</taxon>
        <taxon>Gammaproteobacteria</taxon>
        <taxon>Enterobacterales</taxon>
        <taxon>Enterobacteriaceae</taxon>
        <taxon>Escherichia</taxon>
    </lineage>
</organism>
<reference evidence="5 8" key="1">
    <citation type="submission" date="2018-03" db="EMBL/GenBank/DDBJ databases">
        <title>Whole Genome Sequencing of Escherichia coli isolates from wildlife.</title>
        <authorList>
            <person name="Whitehouse C.A."/>
            <person name="Lacher D.W."/>
            <person name="Mammel M.K."/>
            <person name="Barnaba T."/>
            <person name="Lorch J.M."/>
        </authorList>
    </citation>
    <scope>NUCLEOTIDE SEQUENCE [LARGE SCALE GENOMIC DNA]</scope>
    <source>
        <strain evidence="5 8">20507-2</strain>
    </source>
</reference>
<sequence length="254" mass="27300">MRLITCYKLVPEEQDIAISADRTLITDHAGEKISPFDLNAIEAAVQLAGDNDEVVALSVGAKALDNAKLRKDVLSRGPDSLYLVRDDSLEKALPHYTAGAIAAASQKIKFDLLLCGEGSGDLYAQQTGLLVGAMLHIPAINAVSHIEINDGFVTVERLLEDEIEVLDVPFPAVLCVTSDINVPRIPSMKAILSAGKKSVTQWSASDIGWSSVPPGISLASVYAPQQTERKHIIIEGDGEEEVARLRDYLTNALS</sequence>
<dbReference type="FunFam" id="3.40.50.620:FF:000072">
    <property type="entry name" value="Protein FixA homolog"/>
    <property type="match status" value="1"/>
</dbReference>
<dbReference type="Pfam" id="PF01012">
    <property type="entry name" value="ETF"/>
    <property type="match status" value="1"/>
</dbReference>
<dbReference type="InterPro" id="IPR033948">
    <property type="entry name" value="ETF_beta_N"/>
</dbReference>
<evidence type="ECO:0000313" key="8">
    <source>
        <dbReference type="Proteomes" id="UP000240382"/>
    </source>
</evidence>
<evidence type="ECO:0000313" key="10">
    <source>
        <dbReference type="Proteomes" id="UP001219219"/>
    </source>
</evidence>
<dbReference type="GeneID" id="89517384"/>
<evidence type="ECO:0000256" key="1">
    <source>
        <dbReference type="ARBA" id="ARBA00007557"/>
    </source>
</evidence>
<dbReference type="PROSITE" id="PS01065">
    <property type="entry name" value="ETF_BETA"/>
    <property type="match status" value="1"/>
</dbReference>
<dbReference type="Gene3D" id="3.40.50.620">
    <property type="entry name" value="HUPs"/>
    <property type="match status" value="1"/>
</dbReference>
<dbReference type="Proteomes" id="UP000663211">
    <property type="component" value="Chromosome"/>
</dbReference>
<evidence type="ECO:0000256" key="2">
    <source>
        <dbReference type="ARBA" id="ARBA00022448"/>
    </source>
</evidence>
<accession>A0A2S6PAK3</accession>
<dbReference type="GO" id="GO:0009055">
    <property type="term" value="F:electron transfer activity"/>
    <property type="evidence" value="ECO:0007669"/>
    <property type="project" value="InterPro"/>
</dbReference>
<proteinExistence type="inferred from homology"/>
<gene>
    <name evidence="5" type="ORF">C7B09_18615</name>
    <name evidence="6" type="ORF">JRC44_06565</name>
    <name evidence="7" type="ORF">PS049_11795</name>
</gene>
<protein>
    <submittedName>
        <fullName evidence="7">Electron transfer flavoprotein</fullName>
    </submittedName>
</protein>
<evidence type="ECO:0000259" key="4">
    <source>
        <dbReference type="SMART" id="SM00893"/>
    </source>
</evidence>
<dbReference type="Proteomes" id="UP001219219">
    <property type="component" value="Chromosome"/>
</dbReference>
<dbReference type="CDD" id="cd01714">
    <property type="entry name" value="ETF_beta"/>
    <property type="match status" value="1"/>
</dbReference>
<evidence type="ECO:0000313" key="5">
    <source>
        <dbReference type="EMBL" id="PSY40047.1"/>
    </source>
</evidence>
<evidence type="ECO:0000313" key="7">
    <source>
        <dbReference type="EMBL" id="WDB31523.1"/>
    </source>
</evidence>
<dbReference type="NCBIfam" id="NF008998">
    <property type="entry name" value="PRK12342.1"/>
    <property type="match status" value="1"/>
</dbReference>
<name>A0A2S6PAK3_ESCAL</name>
<keyword evidence="3" id="KW-0249">Electron transport</keyword>
<dbReference type="EMBL" id="CP117562">
    <property type="protein sequence ID" value="WDB31523.1"/>
    <property type="molecule type" value="Genomic_DNA"/>
</dbReference>
<dbReference type="InterPro" id="IPR012255">
    <property type="entry name" value="ETF_b"/>
</dbReference>
<reference evidence="7" key="3">
    <citation type="submission" date="2023-02" db="EMBL/GenBank/DDBJ databases">
        <title>Escherichia albertii as a potential enteropathogen in the light of epidemiological and genomic studies.</title>
        <authorList>
            <person name="Leszczynska K."/>
            <person name="Swiecicka I."/>
            <person name="Daniluk T."/>
            <person name="Lebensztejn D."/>
            <person name="Chmielewska S."/>
            <person name="Leszczynska D."/>
            <person name="Gawor J."/>
            <person name="Kliber M."/>
        </authorList>
    </citation>
    <scope>NUCLEOTIDE SEQUENCE</scope>
    <source>
        <strain evidence="7">BIA_7</strain>
    </source>
</reference>
<dbReference type="PANTHER" id="PTHR21294">
    <property type="entry name" value="ELECTRON TRANSFER FLAVOPROTEIN BETA-SUBUNIT"/>
    <property type="match status" value="1"/>
</dbReference>
<dbReference type="EMBL" id="CP070296">
    <property type="protein sequence ID" value="QST74746.1"/>
    <property type="molecule type" value="Genomic_DNA"/>
</dbReference>
<dbReference type="InterPro" id="IPR000049">
    <property type="entry name" value="ET-Flavoprotein_bsu_CS"/>
</dbReference>
<dbReference type="PANTHER" id="PTHR21294:SF21">
    <property type="entry name" value="ELECTRON TRANSFER FLAVOPROTEIN SUBUNIT YDIQ-RELATED"/>
    <property type="match status" value="1"/>
</dbReference>
<feature type="domain" description="Electron transfer flavoprotein alpha/beta-subunit N-terminal" evidence="4">
    <location>
        <begin position="21"/>
        <end position="211"/>
    </location>
</feature>
<comment type="similarity">
    <text evidence="1">Belongs to the ETF beta-subunit/FixA family.</text>
</comment>
<evidence type="ECO:0000313" key="9">
    <source>
        <dbReference type="Proteomes" id="UP000663211"/>
    </source>
</evidence>
<dbReference type="InterPro" id="IPR014729">
    <property type="entry name" value="Rossmann-like_a/b/a_fold"/>
</dbReference>
<dbReference type="SMART" id="SM00893">
    <property type="entry name" value="ETF"/>
    <property type="match status" value="1"/>
</dbReference>
<dbReference type="AlphaFoldDB" id="A0A2S6PAK3"/>
<dbReference type="InterPro" id="IPR014730">
    <property type="entry name" value="ETF_a/b_N"/>
</dbReference>
<dbReference type="Proteomes" id="UP000240382">
    <property type="component" value="Unassembled WGS sequence"/>
</dbReference>
<dbReference type="NCBIfam" id="NF002888">
    <property type="entry name" value="PRK03359.1"/>
    <property type="match status" value="1"/>
</dbReference>
<keyword evidence="8" id="KW-1185">Reference proteome</keyword>
<dbReference type="SUPFAM" id="SSF52402">
    <property type="entry name" value="Adenine nucleotide alpha hydrolases-like"/>
    <property type="match status" value="1"/>
</dbReference>
<evidence type="ECO:0000256" key="3">
    <source>
        <dbReference type="ARBA" id="ARBA00022982"/>
    </source>
</evidence>
<keyword evidence="2" id="KW-0813">Transport</keyword>
<dbReference type="EMBL" id="PYQT01000023">
    <property type="protein sequence ID" value="PSY40047.1"/>
    <property type="molecule type" value="Genomic_DNA"/>
</dbReference>